<proteinExistence type="predicted"/>
<evidence type="ECO:0000313" key="1">
    <source>
        <dbReference type="EMBL" id="MDN3725181.1"/>
    </source>
</evidence>
<dbReference type="RefSeq" id="WP_290255272.1">
    <property type="nucleotide sequence ID" value="NZ_JAUGQQ010000010.1"/>
</dbReference>
<reference evidence="1 2" key="1">
    <citation type="submission" date="2023-06" db="EMBL/GenBank/DDBJ databases">
        <authorList>
            <person name="Ye Y.-Q."/>
            <person name="Du Z.-J."/>
        </authorList>
    </citation>
    <scope>NUCLEOTIDE SEQUENCE [LARGE SCALE GENOMIC DNA]</scope>
    <source>
        <strain evidence="1 2">SDUM287046</strain>
    </source>
</reference>
<keyword evidence="2" id="KW-1185">Reference proteome</keyword>
<dbReference type="EMBL" id="JAUGQQ010000010">
    <property type="protein sequence ID" value="MDN3725181.1"/>
    <property type="molecule type" value="Genomic_DNA"/>
</dbReference>
<dbReference type="Proteomes" id="UP001244787">
    <property type="component" value="Unassembled WGS sequence"/>
</dbReference>
<evidence type="ECO:0000313" key="2">
    <source>
        <dbReference type="Proteomes" id="UP001244787"/>
    </source>
</evidence>
<sequence length="327" mass="38492">MSQSFFNPFEELIFDEHFCFLSGVLTTENIPVFPQWLMDHFKFGEERIEMMDKSKTYHYSDLTLPCSPKVKNAFAILDEKVQKAYKLGYEGMASLDELLLFQWTGRMVYGLLYYEMQYERNRLLRLGEEFALSAALRERFGHFHLMLQSIIEPISFVGKKPWSIVVFPLKYSADIFSYRDDAINLMFSFGVNGFGFIACLQDNGIIGEKQKELLDKMKGHTLHPVQFEELYARFHYSDYILQYKPEYKIENCESGITIEAIPIEKKGSKPIFGFWDEDIFAQLLANYWSVYGIEREDILRFQRPMLSFLENPYSKDFINPEAIDLPY</sequence>
<organism evidence="1 2">
    <name type="scientific">Aequorivita aurantiaca</name>
    <dbReference type="NCBI Taxonomy" id="3053356"/>
    <lineage>
        <taxon>Bacteria</taxon>
        <taxon>Pseudomonadati</taxon>
        <taxon>Bacteroidota</taxon>
        <taxon>Flavobacteriia</taxon>
        <taxon>Flavobacteriales</taxon>
        <taxon>Flavobacteriaceae</taxon>
        <taxon>Aequorivita</taxon>
    </lineage>
</organism>
<accession>A0ABT8DMH7</accession>
<evidence type="ECO:0008006" key="3">
    <source>
        <dbReference type="Google" id="ProtNLM"/>
    </source>
</evidence>
<gene>
    <name evidence="1" type="ORF">QRD02_12395</name>
</gene>
<name>A0ABT8DMH7_9FLAO</name>
<protein>
    <recommendedName>
        <fullName evidence="3">DUF1853 family protein</fullName>
    </recommendedName>
</protein>
<comment type="caution">
    <text evidence="1">The sequence shown here is derived from an EMBL/GenBank/DDBJ whole genome shotgun (WGS) entry which is preliminary data.</text>
</comment>